<evidence type="ECO:0000313" key="8">
    <source>
        <dbReference type="EMBL" id="OSX59322.1"/>
    </source>
</evidence>
<comment type="catalytic activity">
    <reaction evidence="4">
        <text>a 1-acyl-sn-glycero-3-phosphate + an acyl-CoA = a 1,2-diacyl-sn-glycero-3-phosphate + CoA</text>
        <dbReference type="Rhea" id="RHEA:19709"/>
        <dbReference type="ChEBI" id="CHEBI:57287"/>
        <dbReference type="ChEBI" id="CHEBI:57970"/>
        <dbReference type="ChEBI" id="CHEBI:58342"/>
        <dbReference type="ChEBI" id="CHEBI:58608"/>
        <dbReference type="EC" id="2.3.1.51"/>
    </reaction>
</comment>
<feature type="compositionally biased region" description="Polar residues" evidence="5">
    <location>
        <begin position="316"/>
        <end position="349"/>
    </location>
</feature>
<feature type="compositionally biased region" description="Polar residues" evidence="5">
    <location>
        <begin position="282"/>
        <end position="304"/>
    </location>
</feature>
<dbReference type="InterPro" id="IPR002123">
    <property type="entry name" value="Plipid/glycerol_acylTrfase"/>
</dbReference>
<dbReference type="GO" id="GO:0005783">
    <property type="term" value="C:endoplasmic reticulum"/>
    <property type="evidence" value="ECO:0007669"/>
    <property type="project" value="TreeGrafter"/>
</dbReference>
<keyword evidence="4" id="KW-0444">Lipid biosynthesis</keyword>
<dbReference type="OrthoDB" id="202234at2759"/>
<dbReference type="AlphaFoldDB" id="A0A1X6MSX9"/>
<organism evidence="8 9">
    <name type="scientific">Postia placenta MAD-698-R-SB12</name>
    <dbReference type="NCBI Taxonomy" id="670580"/>
    <lineage>
        <taxon>Eukaryota</taxon>
        <taxon>Fungi</taxon>
        <taxon>Dikarya</taxon>
        <taxon>Basidiomycota</taxon>
        <taxon>Agaricomycotina</taxon>
        <taxon>Agaricomycetes</taxon>
        <taxon>Polyporales</taxon>
        <taxon>Adustoporiaceae</taxon>
        <taxon>Rhodonia</taxon>
    </lineage>
</organism>
<feature type="region of interest" description="Disordered" evidence="5">
    <location>
        <begin position="270"/>
        <end position="371"/>
    </location>
</feature>
<dbReference type="Proteomes" id="UP000194127">
    <property type="component" value="Unassembled WGS sequence"/>
</dbReference>
<name>A0A1X6MSX9_9APHY</name>
<keyword evidence="3 4" id="KW-0012">Acyltransferase</keyword>
<evidence type="ECO:0000256" key="2">
    <source>
        <dbReference type="ARBA" id="ARBA00022679"/>
    </source>
</evidence>
<evidence type="ECO:0000256" key="3">
    <source>
        <dbReference type="ARBA" id="ARBA00023315"/>
    </source>
</evidence>
<proteinExistence type="inferred from homology"/>
<accession>A0A1X6MSX9</accession>
<dbReference type="CDD" id="cd07989">
    <property type="entry name" value="LPLAT_AGPAT-like"/>
    <property type="match status" value="1"/>
</dbReference>
<keyword evidence="2 4" id="KW-0808">Transferase</keyword>
<dbReference type="STRING" id="670580.A0A1X6MSX9"/>
<evidence type="ECO:0000313" key="9">
    <source>
        <dbReference type="Proteomes" id="UP000194127"/>
    </source>
</evidence>
<dbReference type="SUPFAM" id="SSF69593">
    <property type="entry name" value="Glycerol-3-phosphate (1)-acyltransferase"/>
    <property type="match status" value="1"/>
</dbReference>
<feature type="domain" description="Phospholipid/glycerol acyltransferase" evidence="7">
    <location>
        <begin position="101"/>
        <end position="218"/>
    </location>
</feature>
<gene>
    <name evidence="8" type="ORF">POSPLADRAFT_1067142</name>
</gene>
<dbReference type="GO" id="GO:0006654">
    <property type="term" value="P:phosphatidic acid biosynthetic process"/>
    <property type="evidence" value="ECO:0007669"/>
    <property type="project" value="TreeGrafter"/>
</dbReference>
<evidence type="ECO:0000256" key="5">
    <source>
        <dbReference type="SAM" id="MobiDB-lite"/>
    </source>
</evidence>
<dbReference type="GO" id="GO:0016020">
    <property type="term" value="C:membrane"/>
    <property type="evidence" value="ECO:0007669"/>
    <property type="project" value="InterPro"/>
</dbReference>
<keyword evidence="6" id="KW-0472">Membrane</keyword>
<dbReference type="EC" id="2.3.1.51" evidence="4"/>
<reference evidence="8 9" key="1">
    <citation type="submission" date="2017-04" db="EMBL/GenBank/DDBJ databases">
        <title>Genome Sequence of the Model Brown-Rot Fungus Postia placenta SB12.</title>
        <authorList>
            <consortium name="DOE Joint Genome Institute"/>
            <person name="Gaskell J."/>
            <person name="Kersten P."/>
            <person name="Larrondo L.F."/>
            <person name="Canessa P."/>
            <person name="Martinez D."/>
            <person name="Hibbett D."/>
            <person name="Schmoll M."/>
            <person name="Kubicek C.P."/>
            <person name="Martinez A.T."/>
            <person name="Yadav J."/>
            <person name="Master E."/>
            <person name="Magnuson J.K."/>
            <person name="James T."/>
            <person name="Yaver D."/>
            <person name="Berka R."/>
            <person name="Labutti K."/>
            <person name="Lipzen A."/>
            <person name="Aerts A."/>
            <person name="Barry K."/>
            <person name="Henrissat B."/>
            <person name="Blanchette R."/>
            <person name="Grigoriev I."/>
            <person name="Cullen D."/>
        </authorList>
    </citation>
    <scope>NUCLEOTIDE SEQUENCE [LARGE SCALE GENOMIC DNA]</scope>
    <source>
        <strain evidence="8 9">MAD-698-R-SB12</strain>
    </source>
</reference>
<comment type="domain">
    <text evidence="4">The HXXXXD motif is essential for acyltransferase activity and may constitute the binding site for the phosphate moiety of the glycerol-3-phosphate.</text>
</comment>
<keyword evidence="4" id="KW-0594">Phospholipid biosynthesis</keyword>
<comment type="similarity">
    <text evidence="1 4">Belongs to the 1-acyl-sn-glycerol-3-phosphate acyltransferase family.</text>
</comment>
<evidence type="ECO:0000256" key="1">
    <source>
        <dbReference type="ARBA" id="ARBA00008655"/>
    </source>
</evidence>
<dbReference type="GO" id="GO:0003841">
    <property type="term" value="F:1-acylglycerol-3-phosphate O-acyltransferase activity"/>
    <property type="evidence" value="ECO:0007669"/>
    <property type="project" value="UniProtKB-UniRule"/>
</dbReference>
<dbReference type="RefSeq" id="XP_024336116.1">
    <property type="nucleotide sequence ID" value="XM_024482147.1"/>
</dbReference>
<sequence length="371" mass="40156">MMSLLAGIAKPLAYVSLPVFALHTLSKSSPIARYYVRLALYLSTLGVCSAWGVVCAVGMSLIGRRLDVFFVVARSFYALASRAVDIKLVVEGAEYLDTHPAVLVGNHQSMLDILYLGRIFPRQASIIAKKELQWSPLLGQFMSLSGVVWIDRGNNVKAIRSLAAAGETMRSKNLSLWIFPEGTRTLREHSDLLPFKKGAFHIAVQAGVPIVPVVCENYWRLYRKGVFEGGTLKLKVLPPVSTEGLTSADVHELAERVHAQMVAALREISVPAVSPTEPADSKSPQTTLDNSEQPAADTLPTQAGSVLPVELEPAQPSESVSELDLSTLSRSESRASTQASEDTSPATSSRRSDNGTETEEDDGMVLVGRPK</sequence>
<dbReference type="PANTHER" id="PTHR10434">
    <property type="entry name" value="1-ACYL-SN-GLYCEROL-3-PHOSPHATE ACYLTRANSFERASE"/>
    <property type="match status" value="1"/>
</dbReference>
<evidence type="ECO:0000256" key="4">
    <source>
        <dbReference type="RuleBase" id="RU361267"/>
    </source>
</evidence>
<dbReference type="EMBL" id="KZ110602">
    <property type="protein sequence ID" value="OSX59322.1"/>
    <property type="molecule type" value="Genomic_DNA"/>
</dbReference>
<dbReference type="InterPro" id="IPR004552">
    <property type="entry name" value="AGP_acyltrans"/>
</dbReference>
<protein>
    <recommendedName>
        <fullName evidence="4">1-acyl-sn-glycerol-3-phosphate acyltransferase</fullName>
        <ecNumber evidence="4">2.3.1.51</ecNumber>
    </recommendedName>
</protein>
<dbReference type="SMART" id="SM00563">
    <property type="entry name" value="PlsC"/>
    <property type="match status" value="1"/>
</dbReference>
<keyword evidence="4" id="KW-0443">Lipid metabolism</keyword>
<keyword evidence="6" id="KW-1133">Transmembrane helix</keyword>
<keyword evidence="4" id="KW-1208">Phospholipid metabolism</keyword>
<evidence type="ECO:0000259" key="7">
    <source>
        <dbReference type="SMART" id="SM00563"/>
    </source>
</evidence>
<dbReference type="PANTHER" id="PTHR10434:SF11">
    <property type="entry name" value="1-ACYL-SN-GLYCEROL-3-PHOSPHATE ACYLTRANSFERASE"/>
    <property type="match status" value="1"/>
</dbReference>
<keyword evidence="9" id="KW-1185">Reference proteome</keyword>
<keyword evidence="6" id="KW-0812">Transmembrane</keyword>
<dbReference type="Pfam" id="PF01553">
    <property type="entry name" value="Acyltransferase"/>
    <property type="match status" value="1"/>
</dbReference>
<dbReference type="GeneID" id="36327097"/>
<feature type="transmembrane region" description="Helical" evidence="6">
    <location>
        <begin position="38"/>
        <end position="62"/>
    </location>
</feature>
<dbReference type="NCBIfam" id="TIGR00530">
    <property type="entry name" value="AGP_acyltrn"/>
    <property type="match status" value="1"/>
</dbReference>
<evidence type="ECO:0000256" key="6">
    <source>
        <dbReference type="SAM" id="Phobius"/>
    </source>
</evidence>